<protein>
    <submittedName>
        <fullName evidence="2">Uncharacterized protein</fullName>
    </submittedName>
</protein>
<accession>A0A5B7EFE5</accession>
<dbReference type="Proteomes" id="UP000324222">
    <property type="component" value="Unassembled WGS sequence"/>
</dbReference>
<evidence type="ECO:0000313" key="3">
    <source>
        <dbReference type="Proteomes" id="UP000324222"/>
    </source>
</evidence>
<reference evidence="2 3" key="1">
    <citation type="submission" date="2019-05" db="EMBL/GenBank/DDBJ databases">
        <title>Another draft genome of Portunus trituberculatus and its Hox gene families provides insights of decapod evolution.</title>
        <authorList>
            <person name="Jeong J.-H."/>
            <person name="Song I."/>
            <person name="Kim S."/>
            <person name="Choi T."/>
            <person name="Kim D."/>
            <person name="Ryu S."/>
            <person name="Kim W."/>
        </authorList>
    </citation>
    <scope>NUCLEOTIDE SEQUENCE [LARGE SCALE GENOMIC DNA]</scope>
    <source>
        <tissue evidence="2">Muscle</tissue>
    </source>
</reference>
<evidence type="ECO:0000313" key="2">
    <source>
        <dbReference type="EMBL" id="MPC31999.1"/>
    </source>
</evidence>
<keyword evidence="3" id="KW-1185">Reference proteome</keyword>
<feature type="compositionally biased region" description="Basic and acidic residues" evidence="1">
    <location>
        <begin position="46"/>
        <end position="62"/>
    </location>
</feature>
<proteinExistence type="predicted"/>
<dbReference type="AlphaFoldDB" id="A0A5B7EFE5"/>
<dbReference type="EMBL" id="VSRR010002543">
    <property type="protein sequence ID" value="MPC31999.1"/>
    <property type="molecule type" value="Genomic_DNA"/>
</dbReference>
<sequence length="62" mass="7119">MAEDDVLFDEVYDVCEIIGKLKRGRESRRAEEIREAAGGRVGRGRGRTDGRRGWKQRDIHCS</sequence>
<organism evidence="2 3">
    <name type="scientific">Portunus trituberculatus</name>
    <name type="common">Swimming crab</name>
    <name type="synonym">Neptunus trituberculatus</name>
    <dbReference type="NCBI Taxonomy" id="210409"/>
    <lineage>
        <taxon>Eukaryota</taxon>
        <taxon>Metazoa</taxon>
        <taxon>Ecdysozoa</taxon>
        <taxon>Arthropoda</taxon>
        <taxon>Crustacea</taxon>
        <taxon>Multicrustacea</taxon>
        <taxon>Malacostraca</taxon>
        <taxon>Eumalacostraca</taxon>
        <taxon>Eucarida</taxon>
        <taxon>Decapoda</taxon>
        <taxon>Pleocyemata</taxon>
        <taxon>Brachyura</taxon>
        <taxon>Eubrachyura</taxon>
        <taxon>Portunoidea</taxon>
        <taxon>Portunidae</taxon>
        <taxon>Portuninae</taxon>
        <taxon>Portunus</taxon>
    </lineage>
</organism>
<feature type="region of interest" description="Disordered" evidence="1">
    <location>
        <begin position="35"/>
        <end position="62"/>
    </location>
</feature>
<comment type="caution">
    <text evidence="2">The sequence shown here is derived from an EMBL/GenBank/DDBJ whole genome shotgun (WGS) entry which is preliminary data.</text>
</comment>
<name>A0A5B7EFE5_PORTR</name>
<gene>
    <name evidence="2" type="ORF">E2C01_025301</name>
</gene>
<evidence type="ECO:0000256" key="1">
    <source>
        <dbReference type="SAM" id="MobiDB-lite"/>
    </source>
</evidence>